<gene>
    <name evidence="1" type="ORF">ACAT0790_LOCUS35458</name>
</gene>
<proteinExistence type="predicted"/>
<sequence>MAADAAFGASRTGEAEVFWLVSGWRRRLRREPPELVEDLVRQFLDEPTGWRQTFDHTAHALEQAVPSLSSSGGTRRRHVNRTAQRLASLLRVLLDNLDSPVWLMGREDGLSSLAREAQELRHAFAAGDSEAALETMDSILSSGEALCQGVWLAPL</sequence>
<name>A0A7S1WB66_ALECA</name>
<evidence type="ECO:0000313" key="1">
    <source>
        <dbReference type="EMBL" id="CAD9158693.1"/>
    </source>
</evidence>
<protein>
    <submittedName>
        <fullName evidence="1">Uncharacterized protein</fullName>
    </submittedName>
</protein>
<reference evidence="1" key="1">
    <citation type="submission" date="2021-01" db="EMBL/GenBank/DDBJ databases">
        <authorList>
            <person name="Corre E."/>
            <person name="Pelletier E."/>
            <person name="Niang G."/>
            <person name="Scheremetjew M."/>
            <person name="Finn R."/>
            <person name="Kale V."/>
            <person name="Holt S."/>
            <person name="Cochrane G."/>
            <person name="Meng A."/>
            <person name="Brown T."/>
            <person name="Cohen L."/>
        </authorList>
    </citation>
    <scope>NUCLEOTIDE SEQUENCE</scope>
    <source>
        <strain evidence="1">OF101</strain>
    </source>
</reference>
<dbReference type="EMBL" id="HBGE01058970">
    <property type="protein sequence ID" value="CAD9158693.1"/>
    <property type="molecule type" value="Transcribed_RNA"/>
</dbReference>
<accession>A0A7S1WB66</accession>
<dbReference type="AlphaFoldDB" id="A0A7S1WB66"/>
<organism evidence="1">
    <name type="scientific">Alexandrium catenella</name>
    <name type="common">Red tide dinoflagellate</name>
    <name type="synonym">Gonyaulax catenella</name>
    <dbReference type="NCBI Taxonomy" id="2925"/>
    <lineage>
        <taxon>Eukaryota</taxon>
        <taxon>Sar</taxon>
        <taxon>Alveolata</taxon>
        <taxon>Dinophyceae</taxon>
        <taxon>Gonyaulacales</taxon>
        <taxon>Pyrocystaceae</taxon>
        <taxon>Alexandrium</taxon>
    </lineage>
</organism>